<reference evidence="2" key="2">
    <citation type="submission" date="2020-05" db="UniProtKB">
        <authorList>
            <consortium name="EnsemblMetazoa"/>
        </authorList>
    </citation>
    <scope>IDENTIFICATION</scope>
    <source>
        <strain evidence="2">ACHKN1017</strain>
    </source>
</reference>
<dbReference type="EnsemblMetazoa" id="ACHR010213-RA">
    <property type="protein sequence ID" value="ACHR010213-PA"/>
    <property type="gene ID" value="ACHR010213"/>
</dbReference>
<dbReference type="AlphaFoldDB" id="A0A182KHH5"/>
<evidence type="ECO:0000259" key="1">
    <source>
        <dbReference type="Pfam" id="PF14214"/>
    </source>
</evidence>
<name>A0A182KHH5_9DIPT</name>
<accession>A0A182KHH5</accession>
<sequence>MLPPFDEPPSELRALFDKADFLRNIRSYNNAFAFTSMGASVRANDPVRQDRSVADGRGVYTYRIQGALYHRIGALDRGSGHTPAYAQLYFYDAIAEEQRNDMINARVALSSKLDRVIVATLQQMFDQHNELARLFHHAYERMTKHEDVQLHIHTRLPGLDQRRYNRPTADEICGNLISAVGGQPRDIALQCGYTKHTSCMMRCIFPILHPCAEVAWTFGIPKARAIGKPDLFITVTCNPKRPEITEALFPRQQACDRPDFIARVFRLKLKAILEDLSA</sequence>
<dbReference type="STRING" id="43041.A0A182KHH5"/>
<proteinExistence type="predicted"/>
<protein>
    <submittedName>
        <fullName evidence="2">Helitron_like_N domain-containing protein</fullName>
    </submittedName>
</protein>
<evidence type="ECO:0000313" key="3">
    <source>
        <dbReference type="Proteomes" id="UP000075881"/>
    </source>
</evidence>
<evidence type="ECO:0000313" key="2">
    <source>
        <dbReference type="EnsemblMetazoa" id="ACHR010213-PA"/>
    </source>
</evidence>
<keyword evidence="3" id="KW-1185">Reference proteome</keyword>
<feature type="domain" description="Helitron helicase-like" evidence="1">
    <location>
        <begin position="223"/>
        <end position="276"/>
    </location>
</feature>
<dbReference type="VEuPathDB" id="VectorBase:ACHR010213"/>
<dbReference type="PANTHER" id="PTHR45786:SF74">
    <property type="entry name" value="ATP-DEPENDENT DNA HELICASE"/>
    <property type="match status" value="1"/>
</dbReference>
<dbReference type="Proteomes" id="UP000075881">
    <property type="component" value="Unassembled WGS sequence"/>
</dbReference>
<organism evidence="2 3">
    <name type="scientific">Anopheles christyi</name>
    <dbReference type="NCBI Taxonomy" id="43041"/>
    <lineage>
        <taxon>Eukaryota</taxon>
        <taxon>Metazoa</taxon>
        <taxon>Ecdysozoa</taxon>
        <taxon>Arthropoda</taxon>
        <taxon>Hexapoda</taxon>
        <taxon>Insecta</taxon>
        <taxon>Pterygota</taxon>
        <taxon>Neoptera</taxon>
        <taxon>Endopterygota</taxon>
        <taxon>Diptera</taxon>
        <taxon>Nematocera</taxon>
        <taxon>Culicoidea</taxon>
        <taxon>Culicidae</taxon>
        <taxon>Anophelinae</taxon>
        <taxon>Anopheles</taxon>
    </lineage>
</organism>
<dbReference type="InterPro" id="IPR025476">
    <property type="entry name" value="Helitron_helicase-like"/>
</dbReference>
<dbReference type="Pfam" id="PF14214">
    <property type="entry name" value="Helitron_like_N"/>
    <property type="match status" value="1"/>
</dbReference>
<dbReference type="PANTHER" id="PTHR45786">
    <property type="entry name" value="DNA BINDING PROTEIN-LIKE"/>
    <property type="match status" value="1"/>
</dbReference>
<reference evidence="3" key="1">
    <citation type="submission" date="2013-03" db="EMBL/GenBank/DDBJ databases">
        <title>The Genome Sequence of Anopheles christyi ACHKN1017.</title>
        <authorList>
            <consortium name="The Broad Institute Genomics Platform"/>
            <person name="Neafsey D.E."/>
            <person name="Besansky N."/>
            <person name="Walker B."/>
            <person name="Young S.K."/>
            <person name="Zeng Q."/>
            <person name="Gargeya S."/>
            <person name="Fitzgerald M."/>
            <person name="Haas B."/>
            <person name="Abouelleil A."/>
            <person name="Allen A.W."/>
            <person name="Alvarado L."/>
            <person name="Arachchi H.M."/>
            <person name="Berlin A.M."/>
            <person name="Chapman S.B."/>
            <person name="Gainer-Dewar J."/>
            <person name="Goldberg J."/>
            <person name="Griggs A."/>
            <person name="Gujja S."/>
            <person name="Hansen M."/>
            <person name="Howarth C."/>
            <person name="Imamovic A."/>
            <person name="Ireland A."/>
            <person name="Larimer J."/>
            <person name="McCowan C."/>
            <person name="Murphy C."/>
            <person name="Pearson M."/>
            <person name="Poon T.W."/>
            <person name="Priest M."/>
            <person name="Roberts A."/>
            <person name="Saif S."/>
            <person name="Shea T."/>
            <person name="Sisk P."/>
            <person name="Sykes S."/>
            <person name="Wortman J."/>
            <person name="Nusbaum C."/>
            <person name="Birren B."/>
        </authorList>
    </citation>
    <scope>NUCLEOTIDE SEQUENCE [LARGE SCALE GENOMIC DNA]</scope>
    <source>
        <strain evidence="3">ACHKN1017</strain>
    </source>
</reference>